<comment type="caution">
    <text evidence="2">The sequence shown here is derived from an EMBL/GenBank/DDBJ whole genome shotgun (WGS) entry which is preliminary data.</text>
</comment>
<reference evidence="2 3" key="1">
    <citation type="submission" date="2024-01" db="EMBL/GenBank/DDBJ databases">
        <title>Mesobacterium rodlantinim sp. nov., isolated from shallow sea hydrothermal systems off Kueishantao Island.</title>
        <authorList>
            <person name="Su Z."/>
            <person name="Tang K."/>
        </authorList>
    </citation>
    <scope>NUCLEOTIDE SEQUENCE [LARGE SCALE GENOMIC DNA]</scope>
    <source>
        <strain evidence="2 3">TK19101</strain>
    </source>
</reference>
<evidence type="ECO:0000313" key="2">
    <source>
        <dbReference type="EMBL" id="MEC3861644.1"/>
    </source>
</evidence>
<proteinExistence type="predicted"/>
<accession>A0ABU6HGR6</accession>
<protein>
    <submittedName>
        <fullName evidence="2">Uncharacterized protein</fullName>
    </submittedName>
</protein>
<evidence type="ECO:0000256" key="1">
    <source>
        <dbReference type="SAM" id="Phobius"/>
    </source>
</evidence>
<evidence type="ECO:0000313" key="3">
    <source>
        <dbReference type="Proteomes" id="UP001348149"/>
    </source>
</evidence>
<keyword evidence="1" id="KW-0812">Transmembrane</keyword>
<keyword evidence="1" id="KW-1133">Transmembrane helix</keyword>
<feature type="transmembrane region" description="Helical" evidence="1">
    <location>
        <begin position="6"/>
        <end position="25"/>
    </location>
</feature>
<organism evidence="2 3">
    <name type="scientific">Mesobacterium hydrothermale</name>
    <dbReference type="NCBI Taxonomy" id="3111907"/>
    <lineage>
        <taxon>Bacteria</taxon>
        <taxon>Pseudomonadati</taxon>
        <taxon>Pseudomonadota</taxon>
        <taxon>Alphaproteobacteria</taxon>
        <taxon>Rhodobacterales</taxon>
        <taxon>Roseobacteraceae</taxon>
        <taxon>Mesobacterium</taxon>
    </lineage>
</organism>
<dbReference type="Proteomes" id="UP001348149">
    <property type="component" value="Unassembled WGS sequence"/>
</dbReference>
<feature type="transmembrane region" description="Helical" evidence="1">
    <location>
        <begin position="46"/>
        <end position="64"/>
    </location>
</feature>
<sequence>MLLSILAILILLGSTLLILGNLRLVMRDIYDVMVSTVSGMRFTDHLAANLALVALWIVLFVLSYG</sequence>
<name>A0ABU6HGR6_9RHOB</name>
<gene>
    <name evidence="2" type="ORF">VK792_10140</name>
</gene>
<keyword evidence="3" id="KW-1185">Reference proteome</keyword>
<dbReference type="EMBL" id="JAYLLH010000011">
    <property type="protein sequence ID" value="MEC3861644.1"/>
    <property type="molecule type" value="Genomic_DNA"/>
</dbReference>
<dbReference type="RefSeq" id="WP_326297365.1">
    <property type="nucleotide sequence ID" value="NZ_JAYLLH010000011.1"/>
</dbReference>
<keyword evidence="1" id="KW-0472">Membrane</keyword>